<feature type="compositionally biased region" description="Basic and acidic residues" evidence="5">
    <location>
        <begin position="17"/>
        <end position="30"/>
    </location>
</feature>
<accession>A0A5B0S3V6</accession>
<dbReference type="GO" id="GO:0008841">
    <property type="term" value="F:dihydrofolate synthase activity"/>
    <property type="evidence" value="ECO:0007669"/>
    <property type="project" value="TreeGrafter"/>
</dbReference>
<dbReference type="GO" id="GO:0004326">
    <property type="term" value="F:tetrahydrofolylpolyglutamate synthase activity"/>
    <property type="evidence" value="ECO:0007669"/>
    <property type="project" value="InterPro"/>
</dbReference>
<dbReference type="Proteomes" id="UP000325313">
    <property type="component" value="Unassembled WGS sequence"/>
</dbReference>
<evidence type="ECO:0000313" key="7">
    <source>
        <dbReference type="Proteomes" id="UP000325313"/>
    </source>
</evidence>
<evidence type="ECO:0000313" key="6">
    <source>
        <dbReference type="EMBL" id="KAA1132821.1"/>
    </source>
</evidence>
<dbReference type="InterPro" id="IPR036565">
    <property type="entry name" value="Mur-like_cat_sf"/>
</dbReference>
<organism evidence="6 7">
    <name type="scientific">Puccinia graminis f. sp. tritici</name>
    <dbReference type="NCBI Taxonomy" id="56615"/>
    <lineage>
        <taxon>Eukaryota</taxon>
        <taxon>Fungi</taxon>
        <taxon>Dikarya</taxon>
        <taxon>Basidiomycota</taxon>
        <taxon>Pucciniomycotina</taxon>
        <taxon>Pucciniomycetes</taxon>
        <taxon>Pucciniales</taxon>
        <taxon>Pucciniaceae</taxon>
        <taxon>Puccinia</taxon>
    </lineage>
</organism>
<comment type="caution">
    <text evidence="6">The sequence shown here is derived from an EMBL/GenBank/DDBJ whole genome shotgun (WGS) entry which is preliminary data.</text>
</comment>
<name>A0A5B0S3V6_PUCGR</name>
<dbReference type="PANTHER" id="PTHR11136:SF0">
    <property type="entry name" value="DIHYDROFOLATE SYNTHETASE-RELATED"/>
    <property type="match status" value="1"/>
</dbReference>
<reference evidence="6 7" key="1">
    <citation type="submission" date="2019-05" db="EMBL/GenBank/DDBJ databases">
        <title>Emergence of the Ug99 lineage of the wheat stem rust pathogen through somatic hybridization.</title>
        <authorList>
            <person name="Li F."/>
            <person name="Upadhyaya N.M."/>
            <person name="Sperschneider J."/>
            <person name="Matny O."/>
            <person name="Nguyen-Phuc H."/>
            <person name="Mago R."/>
            <person name="Raley C."/>
            <person name="Miller M.E."/>
            <person name="Silverstein K.A.T."/>
            <person name="Henningsen E."/>
            <person name="Hirsch C.D."/>
            <person name="Visser B."/>
            <person name="Pretorius Z.A."/>
            <person name="Steffenson B.J."/>
            <person name="Schwessinger B."/>
            <person name="Dodds P.N."/>
            <person name="Figueroa M."/>
        </authorList>
    </citation>
    <scope>NUCLEOTIDE SEQUENCE [LARGE SCALE GENOMIC DNA]</scope>
    <source>
        <strain evidence="6 7">Ug99</strain>
    </source>
</reference>
<keyword evidence="4" id="KW-0067">ATP-binding</keyword>
<feature type="region of interest" description="Disordered" evidence="5">
    <location>
        <begin position="1"/>
        <end position="30"/>
    </location>
</feature>
<evidence type="ECO:0000256" key="2">
    <source>
        <dbReference type="ARBA" id="ARBA00022598"/>
    </source>
</evidence>
<evidence type="ECO:0000256" key="3">
    <source>
        <dbReference type="ARBA" id="ARBA00022741"/>
    </source>
</evidence>
<sequence>MVADALTKASNHQSLQRLKERLRSHRREEPLPASVCTRQLVGRGSSWRAGFIPARRKETLPTSMYTGSSEGNISDELVSIPARRKETLLTSWYMYQLVGSIPFQRAGTQSSSLEGNPKTFEDTKSKIQRIIDWNRIDQPTSFELLTAIAFEIFARPQSELHLALIEVGLGGQKDSTNLCQSENTLLSCITPISVDHQDFLGSTISEIAVQKGKLGAEEMDVVDPGRRSRAYPACWKGILPASWYIYQLFGRESFRRAGKETSSPGGTPPDKPV</sequence>
<gene>
    <name evidence="6" type="ORF">PGTUg99_019439</name>
</gene>
<evidence type="ECO:0000256" key="5">
    <source>
        <dbReference type="SAM" id="MobiDB-lite"/>
    </source>
</evidence>
<evidence type="ECO:0008006" key="8">
    <source>
        <dbReference type="Google" id="ProtNLM"/>
    </source>
</evidence>
<dbReference type="GO" id="GO:0005524">
    <property type="term" value="F:ATP binding"/>
    <property type="evidence" value="ECO:0007669"/>
    <property type="project" value="UniProtKB-KW"/>
</dbReference>
<evidence type="ECO:0000256" key="4">
    <source>
        <dbReference type="ARBA" id="ARBA00022840"/>
    </source>
</evidence>
<evidence type="ECO:0000256" key="1">
    <source>
        <dbReference type="ARBA" id="ARBA00008276"/>
    </source>
</evidence>
<proteinExistence type="inferred from homology"/>
<dbReference type="GO" id="GO:0005739">
    <property type="term" value="C:mitochondrion"/>
    <property type="evidence" value="ECO:0007669"/>
    <property type="project" value="TreeGrafter"/>
</dbReference>
<dbReference type="EMBL" id="VDEP01000076">
    <property type="protein sequence ID" value="KAA1132821.1"/>
    <property type="molecule type" value="Genomic_DNA"/>
</dbReference>
<dbReference type="AlphaFoldDB" id="A0A5B0S3V6"/>
<keyword evidence="2" id="KW-0436">Ligase</keyword>
<dbReference type="Gene3D" id="3.40.1190.10">
    <property type="entry name" value="Mur-like, catalytic domain"/>
    <property type="match status" value="1"/>
</dbReference>
<dbReference type="PANTHER" id="PTHR11136">
    <property type="entry name" value="FOLYLPOLYGLUTAMATE SYNTHASE-RELATED"/>
    <property type="match status" value="1"/>
</dbReference>
<dbReference type="InterPro" id="IPR001645">
    <property type="entry name" value="Folylpolyglutamate_synth"/>
</dbReference>
<dbReference type="GO" id="GO:0005829">
    <property type="term" value="C:cytosol"/>
    <property type="evidence" value="ECO:0007669"/>
    <property type="project" value="TreeGrafter"/>
</dbReference>
<protein>
    <recommendedName>
        <fullName evidence="8">Folylpolyglutamate synthase</fullName>
    </recommendedName>
</protein>
<dbReference type="SUPFAM" id="SSF53623">
    <property type="entry name" value="MurD-like peptide ligases, catalytic domain"/>
    <property type="match status" value="1"/>
</dbReference>
<keyword evidence="3" id="KW-0547">Nucleotide-binding</keyword>
<comment type="similarity">
    <text evidence="1">Belongs to the folylpolyglutamate synthase family.</text>
</comment>